<protein>
    <submittedName>
        <fullName evidence="4">GNAT family N-acetyltransferase</fullName>
    </submittedName>
</protein>
<evidence type="ECO:0000259" key="3">
    <source>
        <dbReference type="Pfam" id="PF00583"/>
    </source>
</evidence>
<keyword evidence="2" id="KW-0012">Acyltransferase</keyword>
<gene>
    <name evidence="4" type="ORF">PYS61_03365</name>
</gene>
<dbReference type="EMBL" id="CP118868">
    <property type="protein sequence ID" value="WEG34998.1"/>
    <property type="molecule type" value="Genomic_DNA"/>
</dbReference>
<name>A0ABY8C6P3_9FIRM</name>
<dbReference type="InterPro" id="IPR016181">
    <property type="entry name" value="Acyl_CoA_acyltransferase"/>
</dbReference>
<keyword evidence="5" id="KW-1185">Reference proteome</keyword>
<dbReference type="Pfam" id="PF00583">
    <property type="entry name" value="Acetyltransf_1"/>
    <property type="match status" value="1"/>
</dbReference>
<dbReference type="SUPFAM" id="SSF55729">
    <property type="entry name" value="Acyl-CoA N-acyltransferases (Nat)"/>
    <property type="match status" value="1"/>
</dbReference>
<proteinExistence type="predicted"/>
<reference evidence="4 5" key="1">
    <citation type="submission" date="2023-02" db="EMBL/GenBank/DDBJ databases">
        <title>Novel Oscillospiraceae bacterial genomes.</title>
        <authorList>
            <person name="Srinivasan S."/>
            <person name="Austin M.N."/>
            <person name="Fiedler T.L."/>
            <person name="Strenk S.M."/>
            <person name="Agnew K.J."/>
            <person name="Nagana Gowda G.A."/>
            <person name="Raftery D."/>
            <person name="Beamer M.A."/>
            <person name="Achilles S.L."/>
            <person name="Wiesenfeld H.C."/>
            <person name="Fredricks D.N."/>
            <person name="Hillier S.L."/>
        </authorList>
    </citation>
    <scope>NUCLEOTIDE SEQUENCE [LARGE SCALE GENOMIC DNA]</scope>
    <source>
        <strain evidence="4 5">CHIC02 1186E3-8</strain>
    </source>
</reference>
<feature type="domain" description="N-acetyltransferase" evidence="3">
    <location>
        <begin position="42"/>
        <end position="134"/>
    </location>
</feature>
<dbReference type="InterPro" id="IPR000182">
    <property type="entry name" value="GNAT_dom"/>
</dbReference>
<evidence type="ECO:0000313" key="4">
    <source>
        <dbReference type="EMBL" id="WEG34998.1"/>
    </source>
</evidence>
<organism evidence="4 5">
    <name type="scientific">Amygdalobacter indicium</name>
    <dbReference type="NCBI Taxonomy" id="3029272"/>
    <lineage>
        <taxon>Bacteria</taxon>
        <taxon>Bacillati</taxon>
        <taxon>Bacillota</taxon>
        <taxon>Clostridia</taxon>
        <taxon>Eubacteriales</taxon>
        <taxon>Oscillospiraceae</taxon>
        <taxon>Amygdalobacter</taxon>
    </lineage>
</organism>
<dbReference type="CDD" id="cd04301">
    <property type="entry name" value="NAT_SF"/>
    <property type="match status" value="1"/>
</dbReference>
<accession>A0ABY8C6P3</accession>
<dbReference type="PANTHER" id="PTHR43072:SF23">
    <property type="entry name" value="UPF0039 PROTEIN C11D3.02C"/>
    <property type="match status" value="1"/>
</dbReference>
<dbReference type="Gene3D" id="3.40.630.30">
    <property type="match status" value="1"/>
</dbReference>
<keyword evidence="1" id="KW-0808">Transferase</keyword>
<dbReference type="Proteomes" id="UP001220478">
    <property type="component" value="Chromosome"/>
</dbReference>
<sequence length="146" mass="17414">MEEIIIEENLKLIPYYPNQEIALKWYQDSDVCKQVDNIDTLYTRDRLDTMYNYLSTNGECYYVQFNKTLVGDVSLYNGNELAIVISKEYQNQHIGRKCIQEMIQQAKERGLKELIANIYSFNQQSRKMFESIGFKQVDEELYMYKL</sequence>
<dbReference type="PANTHER" id="PTHR43072">
    <property type="entry name" value="N-ACETYLTRANSFERASE"/>
    <property type="match status" value="1"/>
</dbReference>
<dbReference type="RefSeq" id="WP_315570233.1">
    <property type="nucleotide sequence ID" value="NZ_CP118866.1"/>
</dbReference>
<evidence type="ECO:0000313" key="5">
    <source>
        <dbReference type="Proteomes" id="UP001220478"/>
    </source>
</evidence>
<evidence type="ECO:0000256" key="1">
    <source>
        <dbReference type="ARBA" id="ARBA00022679"/>
    </source>
</evidence>
<evidence type="ECO:0000256" key="2">
    <source>
        <dbReference type="ARBA" id="ARBA00023315"/>
    </source>
</evidence>